<evidence type="ECO:0000256" key="4">
    <source>
        <dbReference type="ARBA" id="ARBA00022806"/>
    </source>
</evidence>
<dbReference type="InterPro" id="IPR000629">
    <property type="entry name" value="RNA-helicase_DEAD-box_CS"/>
</dbReference>
<dbReference type="PROSITE" id="PS51192">
    <property type="entry name" value="HELICASE_ATP_BIND_1"/>
    <property type="match status" value="1"/>
</dbReference>
<feature type="compositionally biased region" description="Acidic residues" evidence="8">
    <location>
        <begin position="49"/>
        <end position="58"/>
    </location>
</feature>
<dbReference type="GO" id="GO:0003724">
    <property type="term" value="F:RNA helicase activity"/>
    <property type="evidence" value="ECO:0007669"/>
    <property type="project" value="UniProtKB-EC"/>
</dbReference>
<sequence>MSSFGGSSFSRGGDDEDDGRPRRRRLDDDDYFNDDDEGPATTAAADKKEEEEEEEDPLDAFMANIEGELEKEKHQPKAAKAERTDIEEKDTLESFVTEVKRKGKATVGESAAASAAAAFDQGDENYNSDDEVYMAARLAAASKDEEGSIVPPRKFVEALPPLDHSTIEYETFNKEFYQECKEIAALSEAEVAMRRRKLDVRIISDGMRGGAGVSRPVQTFSQFNFDQVITRQLEKANYTHPTPIQAQAIPIALSGRDLIGIAKTGSGKTLAFTLPMLVHIMDQRHIRRGEGPIGIVLAPTRELAQQIYSEVKRFAKGFGLLVAAVFGGYAKGDQFKALREGVDIVVATPGRMIDMLKMKACTLWRTTFVVLDEADRMFQMGFEAQVRSVLGHIRPDRQTLLFSATFKRRVETLAMEELHQPVRISIGSAGMANADVHQEAVLLPPHEKWLWLTSKLESFNRDGSTIIFVSKKGNAEELAKNMNAYGHQCIVLHGDKTQIERQEMISKFKKGEAKILVATSVAARGLDVRSVATVVNFDPPRDIEDHVHRIGRTGRAGDRGNAYTLITEEDVKGAGYVVRSMESIGQRPPKEIVQIALQDHHFRQLRERG</sequence>
<dbReference type="InterPro" id="IPR011545">
    <property type="entry name" value="DEAD/DEAH_box_helicase_dom"/>
</dbReference>
<dbReference type="SUPFAM" id="SSF52540">
    <property type="entry name" value="P-loop containing nucleoside triphosphate hydrolases"/>
    <property type="match status" value="1"/>
</dbReference>
<dbReference type="AlphaFoldDB" id="A0A7S3GI67"/>
<dbReference type="InterPro" id="IPR014001">
    <property type="entry name" value="Helicase_ATP-bd"/>
</dbReference>
<evidence type="ECO:0000259" key="10">
    <source>
        <dbReference type="PROSITE" id="PS51194"/>
    </source>
</evidence>
<evidence type="ECO:0000313" key="12">
    <source>
        <dbReference type="EMBL" id="CAE0267074.1"/>
    </source>
</evidence>
<dbReference type="GO" id="GO:0016787">
    <property type="term" value="F:hydrolase activity"/>
    <property type="evidence" value="ECO:0007669"/>
    <property type="project" value="UniProtKB-KW"/>
</dbReference>
<accession>A0A7S3GI67</accession>
<feature type="domain" description="Helicase ATP-binding" evidence="9">
    <location>
        <begin position="249"/>
        <end position="424"/>
    </location>
</feature>
<dbReference type="Gene3D" id="3.40.50.300">
    <property type="entry name" value="P-loop containing nucleotide triphosphate hydrolases"/>
    <property type="match status" value="2"/>
</dbReference>
<feature type="compositionally biased region" description="Acidic residues" evidence="8">
    <location>
        <begin position="28"/>
        <end position="38"/>
    </location>
</feature>
<feature type="domain" description="Helicase C-terminal" evidence="10">
    <location>
        <begin position="451"/>
        <end position="601"/>
    </location>
</feature>
<keyword evidence="5 7" id="KW-0067">ATP-binding</keyword>
<evidence type="ECO:0000259" key="9">
    <source>
        <dbReference type="PROSITE" id="PS51192"/>
    </source>
</evidence>
<evidence type="ECO:0000256" key="5">
    <source>
        <dbReference type="ARBA" id="ARBA00022840"/>
    </source>
</evidence>
<dbReference type="InterPro" id="IPR027417">
    <property type="entry name" value="P-loop_NTPase"/>
</dbReference>
<name>A0A7S3GI67_9EUKA</name>
<reference evidence="12" key="1">
    <citation type="submission" date="2021-01" db="EMBL/GenBank/DDBJ databases">
        <authorList>
            <person name="Corre E."/>
            <person name="Pelletier E."/>
            <person name="Niang G."/>
            <person name="Scheremetjew M."/>
            <person name="Finn R."/>
            <person name="Kale V."/>
            <person name="Holt S."/>
            <person name="Cochrane G."/>
            <person name="Meng A."/>
            <person name="Brown T."/>
            <person name="Cohen L."/>
        </authorList>
    </citation>
    <scope>NUCLEOTIDE SEQUENCE</scope>
    <source>
        <strain evidence="12">NIES-2562</strain>
    </source>
</reference>
<dbReference type="EC" id="3.6.4.13" evidence="1"/>
<dbReference type="PROSITE" id="PS51195">
    <property type="entry name" value="Q_MOTIF"/>
    <property type="match status" value="1"/>
</dbReference>
<dbReference type="PANTHER" id="PTHR47958">
    <property type="entry name" value="ATP-DEPENDENT RNA HELICASE DBP3"/>
    <property type="match status" value="1"/>
</dbReference>
<organism evidence="12">
    <name type="scientific">Palpitomonas bilix</name>
    <dbReference type="NCBI Taxonomy" id="652834"/>
    <lineage>
        <taxon>Eukaryota</taxon>
        <taxon>Eukaryota incertae sedis</taxon>
    </lineage>
</organism>
<feature type="domain" description="DEAD-box RNA helicase Q" evidence="11">
    <location>
        <begin position="218"/>
        <end position="246"/>
    </location>
</feature>
<keyword evidence="4 7" id="KW-0347">Helicase</keyword>
<evidence type="ECO:0000256" key="6">
    <source>
        <dbReference type="PROSITE-ProRule" id="PRU00552"/>
    </source>
</evidence>
<evidence type="ECO:0000256" key="8">
    <source>
        <dbReference type="SAM" id="MobiDB-lite"/>
    </source>
</evidence>
<dbReference type="InterPro" id="IPR014014">
    <property type="entry name" value="RNA_helicase_DEAD_Q_motif"/>
</dbReference>
<feature type="compositionally biased region" description="Low complexity" evidence="8">
    <location>
        <begin position="1"/>
        <end position="11"/>
    </location>
</feature>
<dbReference type="CDD" id="cd18787">
    <property type="entry name" value="SF2_C_DEAD"/>
    <property type="match status" value="1"/>
</dbReference>
<dbReference type="InterPro" id="IPR001650">
    <property type="entry name" value="Helicase_C-like"/>
</dbReference>
<dbReference type="Pfam" id="PF00271">
    <property type="entry name" value="Helicase_C"/>
    <property type="match status" value="1"/>
</dbReference>
<evidence type="ECO:0000256" key="3">
    <source>
        <dbReference type="ARBA" id="ARBA00022801"/>
    </source>
</evidence>
<dbReference type="PROSITE" id="PS00039">
    <property type="entry name" value="DEAD_ATP_HELICASE"/>
    <property type="match status" value="1"/>
</dbReference>
<comment type="similarity">
    <text evidence="7">Belongs to the DEAD box helicase family.</text>
</comment>
<proteinExistence type="inferred from homology"/>
<dbReference type="GO" id="GO:0003676">
    <property type="term" value="F:nucleic acid binding"/>
    <property type="evidence" value="ECO:0007669"/>
    <property type="project" value="InterPro"/>
</dbReference>
<gene>
    <name evidence="12" type="ORF">PBIL07802_LOCUS29417</name>
</gene>
<feature type="region of interest" description="Disordered" evidence="8">
    <location>
        <begin position="1"/>
        <end position="86"/>
    </location>
</feature>
<dbReference type="SMART" id="SM00487">
    <property type="entry name" value="DEXDc"/>
    <property type="match status" value="1"/>
</dbReference>
<dbReference type="SMART" id="SM00490">
    <property type="entry name" value="HELICc"/>
    <property type="match status" value="1"/>
</dbReference>
<dbReference type="FunFam" id="3.40.50.300:FF:000079">
    <property type="entry name" value="probable ATP-dependent RNA helicase DDX17"/>
    <property type="match status" value="1"/>
</dbReference>
<evidence type="ECO:0000256" key="2">
    <source>
        <dbReference type="ARBA" id="ARBA00022741"/>
    </source>
</evidence>
<dbReference type="EMBL" id="HBIB01044941">
    <property type="protein sequence ID" value="CAE0267074.1"/>
    <property type="molecule type" value="Transcribed_RNA"/>
</dbReference>
<feature type="compositionally biased region" description="Basic and acidic residues" evidence="8">
    <location>
        <begin position="68"/>
        <end position="86"/>
    </location>
</feature>
<dbReference type="Pfam" id="PF00270">
    <property type="entry name" value="DEAD"/>
    <property type="match status" value="1"/>
</dbReference>
<keyword evidence="3 7" id="KW-0378">Hydrolase</keyword>
<evidence type="ECO:0000256" key="7">
    <source>
        <dbReference type="RuleBase" id="RU000492"/>
    </source>
</evidence>
<dbReference type="GO" id="GO:0005524">
    <property type="term" value="F:ATP binding"/>
    <property type="evidence" value="ECO:0007669"/>
    <property type="project" value="UniProtKB-KW"/>
</dbReference>
<feature type="short sequence motif" description="Q motif" evidence="6">
    <location>
        <begin position="218"/>
        <end position="246"/>
    </location>
</feature>
<evidence type="ECO:0000259" key="11">
    <source>
        <dbReference type="PROSITE" id="PS51195"/>
    </source>
</evidence>
<dbReference type="PROSITE" id="PS51194">
    <property type="entry name" value="HELICASE_CTER"/>
    <property type="match status" value="1"/>
</dbReference>
<keyword evidence="2 7" id="KW-0547">Nucleotide-binding</keyword>
<evidence type="ECO:0000256" key="1">
    <source>
        <dbReference type="ARBA" id="ARBA00012552"/>
    </source>
</evidence>
<protein>
    <recommendedName>
        <fullName evidence="1">RNA helicase</fullName>
        <ecNumber evidence="1">3.6.4.13</ecNumber>
    </recommendedName>
</protein>